<dbReference type="EMBL" id="UINC01009044">
    <property type="protein sequence ID" value="SVA40629.1"/>
    <property type="molecule type" value="Genomic_DNA"/>
</dbReference>
<evidence type="ECO:0000313" key="2">
    <source>
        <dbReference type="EMBL" id="SVA40629.1"/>
    </source>
</evidence>
<keyword evidence="1" id="KW-0472">Membrane</keyword>
<name>A0A381VJW6_9ZZZZ</name>
<reference evidence="2" key="1">
    <citation type="submission" date="2018-05" db="EMBL/GenBank/DDBJ databases">
        <authorList>
            <person name="Lanie J.A."/>
            <person name="Ng W.-L."/>
            <person name="Kazmierczak K.M."/>
            <person name="Andrzejewski T.M."/>
            <person name="Davidsen T.M."/>
            <person name="Wayne K.J."/>
            <person name="Tettelin H."/>
            <person name="Glass J.I."/>
            <person name="Rusch D."/>
            <person name="Podicherti R."/>
            <person name="Tsui H.-C.T."/>
            <person name="Winkler M.E."/>
        </authorList>
    </citation>
    <scope>NUCLEOTIDE SEQUENCE</scope>
</reference>
<keyword evidence="1" id="KW-0812">Transmembrane</keyword>
<sequence>MKKWFMRQYWRIQQSQTLISMGFWTTTLTLLIWPYVRWRPVFSGTFLGISTTYWGLFGIGASVLLTVLLIGRVYDATLGLWREHLTVVQERNPFTTYKLNPPFGILLAQTNAILRRMEPEDEEIQRHCDFVDRWLEWNSQEEIWARTMSSWKNILGDEDPFLFHLDEEARVKLESSADELQDY</sequence>
<proteinExistence type="predicted"/>
<dbReference type="AlphaFoldDB" id="A0A381VJW6"/>
<feature type="transmembrane region" description="Helical" evidence="1">
    <location>
        <begin position="12"/>
        <end position="33"/>
    </location>
</feature>
<organism evidence="2">
    <name type="scientific">marine metagenome</name>
    <dbReference type="NCBI Taxonomy" id="408172"/>
    <lineage>
        <taxon>unclassified sequences</taxon>
        <taxon>metagenomes</taxon>
        <taxon>ecological metagenomes</taxon>
    </lineage>
</organism>
<protein>
    <submittedName>
        <fullName evidence="2">Uncharacterized protein</fullName>
    </submittedName>
</protein>
<keyword evidence="1" id="KW-1133">Transmembrane helix</keyword>
<evidence type="ECO:0000256" key="1">
    <source>
        <dbReference type="SAM" id="Phobius"/>
    </source>
</evidence>
<accession>A0A381VJW6</accession>
<feature type="transmembrane region" description="Helical" evidence="1">
    <location>
        <begin position="53"/>
        <end position="74"/>
    </location>
</feature>
<gene>
    <name evidence="2" type="ORF">METZ01_LOCUS93483</name>
</gene>